<keyword evidence="1" id="KW-0175">Coiled coil</keyword>
<comment type="caution">
    <text evidence="2">The sequence shown here is derived from an EMBL/GenBank/DDBJ whole genome shotgun (WGS) entry which is preliminary data.</text>
</comment>
<evidence type="ECO:0008006" key="4">
    <source>
        <dbReference type="Google" id="ProtNLM"/>
    </source>
</evidence>
<gene>
    <name evidence="2" type="ORF">KOR34_16610</name>
</gene>
<dbReference type="OrthoDB" id="271886at2"/>
<dbReference type="RefSeq" id="WP_146563861.1">
    <property type="nucleotide sequence ID" value="NZ_SIHJ01000001.1"/>
</dbReference>
<name>A0A5C5VF13_9BACT</name>
<organism evidence="2 3">
    <name type="scientific">Posidoniimonas corsicana</name>
    <dbReference type="NCBI Taxonomy" id="1938618"/>
    <lineage>
        <taxon>Bacteria</taxon>
        <taxon>Pseudomonadati</taxon>
        <taxon>Planctomycetota</taxon>
        <taxon>Planctomycetia</taxon>
        <taxon>Pirellulales</taxon>
        <taxon>Lacipirellulaceae</taxon>
        <taxon>Posidoniimonas</taxon>
    </lineage>
</organism>
<keyword evidence="3" id="KW-1185">Reference proteome</keyword>
<feature type="coiled-coil region" evidence="1">
    <location>
        <begin position="70"/>
        <end position="104"/>
    </location>
</feature>
<sequence length="272" mass="30006">MLKKIIVTGLGACLAGGLLFGTNAVSYVKTAYRGVTTSVEQSVPIEFQIERASNMVADLTPEIRHSMHVIAKEEIELDQLNERIASAEQLAEKSKSEIMRLQSDLQDGGNVFTYASRTYSREEVTADLSRRFERHKVSDETLSHLTSMRDARTQNLDAARQKLTAMVSAQQKLETDITNLQAKRKLVEVAQASSEVVFDDSQLARAKELITDIRTRLDVAAKLANADVNYAAEIPLDAADSQDVTEQVAAYFGGEQPSQPESRVLTASIELE</sequence>
<evidence type="ECO:0000256" key="1">
    <source>
        <dbReference type="SAM" id="Coils"/>
    </source>
</evidence>
<dbReference type="AlphaFoldDB" id="A0A5C5VF13"/>
<protein>
    <recommendedName>
        <fullName evidence="4">Chromosome partition protein Smc</fullName>
    </recommendedName>
</protein>
<proteinExistence type="predicted"/>
<reference evidence="2 3" key="1">
    <citation type="submission" date="2019-02" db="EMBL/GenBank/DDBJ databases">
        <title>Deep-cultivation of Planctomycetes and their phenomic and genomic characterization uncovers novel biology.</title>
        <authorList>
            <person name="Wiegand S."/>
            <person name="Jogler M."/>
            <person name="Boedeker C."/>
            <person name="Pinto D."/>
            <person name="Vollmers J."/>
            <person name="Rivas-Marin E."/>
            <person name="Kohn T."/>
            <person name="Peeters S.H."/>
            <person name="Heuer A."/>
            <person name="Rast P."/>
            <person name="Oberbeckmann S."/>
            <person name="Bunk B."/>
            <person name="Jeske O."/>
            <person name="Meyerdierks A."/>
            <person name="Storesund J.E."/>
            <person name="Kallscheuer N."/>
            <person name="Luecker S."/>
            <person name="Lage O.M."/>
            <person name="Pohl T."/>
            <person name="Merkel B.J."/>
            <person name="Hornburger P."/>
            <person name="Mueller R.-W."/>
            <person name="Bruemmer F."/>
            <person name="Labrenz M."/>
            <person name="Spormann A.M."/>
            <person name="Op Den Camp H."/>
            <person name="Overmann J."/>
            <person name="Amann R."/>
            <person name="Jetten M.S.M."/>
            <person name="Mascher T."/>
            <person name="Medema M.H."/>
            <person name="Devos D.P."/>
            <person name="Kaster A.-K."/>
            <person name="Ovreas L."/>
            <person name="Rohde M."/>
            <person name="Galperin M.Y."/>
            <person name="Jogler C."/>
        </authorList>
    </citation>
    <scope>NUCLEOTIDE SEQUENCE [LARGE SCALE GENOMIC DNA]</scope>
    <source>
        <strain evidence="2 3">KOR34</strain>
    </source>
</reference>
<dbReference type="Proteomes" id="UP000316714">
    <property type="component" value="Unassembled WGS sequence"/>
</dbReference>
<accession>A0A5C5VF13</accession>
<evidence type="ECO:0000313" key="3">
    <source>
        <dbReference type="Proteomes" id="UP000316714"/>
    </source>
</evidence>
<evidence type="ECO:0000313" key="2">
    <source>
        <dbReference type="EMBL" id="TWT36721.1"/>
    </source>
</evidence>
<dbReference type="EMBL" id="SIHJ01000001">
    <property type="protein sequence ID" value="TWT36721.1"/>
    <property type="molecule type" value="Genomic_DNA"/>
</dbReference>